<name>A0A6A4TWI5_SCOMX</name>
<dbReference type="Proteomes" id="UP000438429">
    <property type="component" value="Unassembled WGS sequence"/>
</dbReference>
<proteinExistence type="predicted"/>
<reference evidence="1 2" key="1">
    <citation type="submission" date="2019-06" db="EMBL/GenBank/DDBJ databases">
        <title>Draft genomes of female and male turbot (Scophthalmus maximus).</title>
        <authorList>
            <person name="Xu H."/>
            <person name="Xu X.-W."/>
            <person name="Shao C."/>
            <person name="Chen S."/>
        </authorList>
    </citation>
    <scope>NUCLEOTIDE SEQUENCE [LARGE SCALE GENOMIC DNA]</scope>
    <source>
        <strain evidence="1">Ysfricsl-2016a</strain>
        <tissue evidence="1">Blood</tissue>
    </source>
</reference>
<protein>
    <submittedName>
        <fullName evidence="1">Uncharacterized protein</fullName>
    </submittedName>
</protein>
<organism evidence="1 2">
    <name type="scientific">Scophthalmus maximus</name>
    <name type="common">Turbot</name>
    <name type="synonym">Psetta maxima</name>
    <dbReference type="NCBI Taxonomy" id="52904"/>
    <lineage>
        <taxon>Eukaryota</taxon>
        <taxon>Metazoa</taxon>
        <taxon>Chordata</taxon>
        <taxon>Craniata</taxon>
        <taxon>Vertebrata</taxon>
        <taxon>Euteleostomi</taxon>
        <taxon>Actinopterygii</taxon>
        <taxon>Neopterygii</taxon>
        <taxon>Teleostei</taxon>
        <taxon>Neoteleostei</taxon>
        <taxon>Acanthomorphata</taxon>
        <taxon>Carangaria</taxon>
        <taxon>Pleuronectiformes</taxon>
        <taxon>Pleuronectoidei</taxon>
        <taxon>Scophthalmidae</taxon>
        <taxon>Scophthalmus</taxon>
    </lineage>
</organism>
<accession>A0A6A4TWI5</accession>
<gene>
    <name evidence="1" type="ORF">F2P81_000035</name>
</gene>
<dbReference type="EMBL" id="VEVO01000001">
    <property type="protein sequence ID" value="KAF0046402.1"/>
    <property type="molecule type" value="Genomic_DNA"/>
</dbReference>
<dbReference type="AlphaFoldDB" id="A0A6A4TWI5"/>
<sequence>MVHQGFTDGSSKFQLHITVSDLSVPSTLFFSHQPLHRLTVGAQHSPLRFIDRPSGFPWLDQAADPLMKWNPFGCGRFNPSDRPKFCGVVKLLVNIDFVFFGTVNSKRIPLVTVKNSLAVVLMLRRLVSTVKLRFTPSPNRTTPTRSPSESKANIVLVGRAPPTSSCPGT</sequence>
<evidence type="ECO:0000313" key="1">
    <source>
        <dbReference type="EMBL" id="KAF0046402.1"/>
    </source>
</evidence>
<evidence type="ECO:0000313" key="2">
    <source>
        <dbReference type="Proteomes" id="UP000438429"/>
    </source>
</evidence>
<comment type="caution">
    <text evidence="1">The sequence shown here is derived from an EMBL/GenBank/DDBJ whole genome shotgun (WGS) entry which is preliminary data.</text>
</comment>